<feature type="domain" description="Glycosyl transferase family 1" evidence="3">
    <location>
        <begin position="199"/>
        <end position="357"/>
    </location>
</feature>
<keyword evidence="1" id="KW-0328">Glycosyltransferase</keyword>
<dbReference type="PANTHER" id="PTHR12526">
    <property type="entry name" value="GLYCOSYLTRANSFERASE"/>
    <property type="match status" value="1"/>
</dbReference>
<evidence type="ECO:0000313" key="6">
    <source>
        <dbReference type="Proteomes" id="UP001058860"/>
    </source>
</evidence>
<evidence type="ECO:0000313" key="5">
    <source>
        <dbReference type="EMBL" id="UUY05600.1"/>
    </source>
</evidence>
<protein>
    <submittedName>
        <fullName evidence="5">Glycosyltransferase family 4 protein</fullName>
    </submittedName>
</protein>
<dbReference type="InterPro" id="IPR001296">
    <property type="entry name" value="Glyco_trans_1"/>
</dbReference>
<evidence type="ECO:0000256" key="1">
    <source>
        <dbReference type="ARBA" id="ARBA00022676"/>
    </source>
</evidence>
<dbReference type="Pfam" id="PF13439">
    <property type="entry name" value="Glyco_transf_4"/>
    <property type="match status" value="1"/>
</dbReference>
<dbReference type="RefSeq" id="WP_353866046.1">
    <property type="nucleotide sequence ID" value="NZ_CP088295.1"/>
</dbReference>
<gene>
    <name evidence="5" type="ORF">LRS13_08795</name>
</gene>
<dbReference type="EMBL" id="CP088295">
    <property type="protein sequence ID" value="UUY05600.1"/>
    <property type="molecule type" value="Genomic_DNA"/>
</dbReference>
<evidence type="ECO:0000259" key="3">
    <source>
        <dbReference type="Pfam" id="PF00534"/>
    </source>
</evidence>
<dbReference type="PANTHER" id="PTHR12526:SF510">
    <property type="entry name" value="D-INOSITOL 3-PHOSPHATE GLYCOSYLTRANSFERASE"/>
    <property type="match status" value="1"/>
</dbReference>
<dbReference type="CDD" id="cd03801">
    <property type="entry name" value="GT4_PimA-like"/>
    <property type="match status" value="1"/>
</dbReference>
<sequence length="390" mass="42663">MRVAMVGRYYNRQGGVSRVLAELSDRAARDGDDVDVYAHEVLDADPASPVRFVTVPMRTRPVWLDVPSFARHADRALRRERYDIVHVHDGQALHADVVTAHSCYAAWLDDVRSGAGVKGLLSHVYPRHVVTDQWERRVYRRGSTGAAVVAISRVVAGELERHHQVPPERISVIHNGVDIAGFRPAASADAARAALPPEARVADDRVVLAFVGMYFRRKGLEPLLRALGGLRDAPWELLVVGGDDDTPFRALAAELGIAPRVRFLGHRPDVAPFLQAADAFVFPTSYEPFGLVITEALACGTPVITARIAGAAELMQDGREGILLDRPTDPDELGAAVRRFLSLSSEARTAMRAAARETAVGASWDAQWARYAALFSEVAERRHEGQPAWG</sequence>
<dbReference type="Proteomes" id="UP001058860">
    <property type="component" value="Chromosome"/>
</dbReference>
<organism evidence="5 6">
    <name type="scientific">Svornostia abyssi</name>
    <dbReference type="NCBI Taxonomy" id="2898438"/>
    <lineage>
        <taxon>Bacteria</taxon>
        <taxon>Bacillati</taxon>
        <taxon>Actinomycetota</taxon>
        <taxon>Thermoleophilia</taxon>
        <taxon>Solirubrobacterales</taxon>
        <taxon>Baekduiaceae</taxon>
        <taxon>Svornostia</taxon>
    </lineage>
</organism>
<feature type="domain" description="Glycosyltransferase subfamily 4-like N-terminal" evidence="4">
    <location>
        <begin position="14"/>
        <end position="179"/>
    </location>
</feature>
<dbReference type="SUPFAM" id="SSF53756">
    <property type="entry name" value="UDP-Glycosyltransferase/glycogen phosphorylase"/>
    <property type="match status" value="1"/>
</dbReference>
<evidence type="ECO:0000259" key="4">
    <source>
        <dbReference type="Pfam" id="PF13439"/>
    </source>
</evidence>
<keyword evidence="6" id="KW-1185">Reference proteome</keyword>
<keyword evidence="2" id="KW-0808">Transferase</keyword>
<dbReference type="Gene3D" id="3.40.50.2000">
    <property type="entry name" value="Glycogen Phosphorylase B"/>
    <property type="match status" value="2"/>
</dbReference>
<accession>A0ABY5PMG0</accession>
<reference evidence="6" key="1">
    <citation type="submission" date="2021-11" db="EMBL/GenBank/DDBJ databases">
        <title>Cultivation dependent microbiological survey of springs from the worlds oldest radium mine currently devoted to the extraction of radon-saturated water.</title>
        <authorList>
            <person name="Kapinusova G."/>
            <person name="Smrhova T."/>
            <person name="Strejcek M."/>
            <person name="Suman J."/>
            <person name="Jani K."/>
            <person name="Pajer P."/>
            <person name="Uhlik O."/>
        </authorList>
    </citation>
    <scope>NUCLEOTIDE SEQUENCE [LARGE SCALE GENOMIC DNA]</scope>
    <source>
        <strain evidence="6">J379</strain>
    </source>
</reference>
<name>A0ABY5PMG0_9ACTN</name>
<evidence type="ECO:0000256" key="2">
    <source>
        <dbReference type="ARBA" id="ARBA00022679"/>
    </source>
</evidence>
<proteinExistence type="predicted"/>
<dbReference type="Pfam" id="PF00534">
    <property type="entry name" value="Glycos_transf_1"/>
    <property type="match status" value="1"/>
</dbReference>
<dbReference type="InterPro" id="IPR028098">
    <property type="entry name" value="Glyco_trans_4-like_N"/>
</dbReference>